<dbReference type="Proteomes" id="UP001459277">
    <property type="component" value="Unassembled WGS sequence"/>
</dbReference>
<dbReference type="Gene3D" id="3.30.420.10">
    <property type="entry name" value="Ribonuclease H-like superfamily/Ribonuclease H"/>
    <property type="match status" value="1"/>
</dbReference>
<dbReference type="SUPFAM" id="SSF53098">
    <property type="entry name" value="Ribonuclease H-like"/>
    <property type="match status" value="1"/>
</dbReference>
<dbReference type="EMBL" id="JAZDWU010000011">
    <property type="protein sequence ID" value="KAK9985868.1"/>
    <property type="molecule type" value="Genomic_DNA"/>
</dbReference>
<feature type="domain" description="Reverse transcriptase" evidence="1">
    <location>
        <begin position="1"/>
        <end position="173"/>
    </location>
</feature>
<dbReference type="Pfam" id="PF00078">
    <property type="entry name" value="RVT_1"/>
    <property type="match status" value="1"/>
</dbReference>
<dbReference type="CDD" id="cd06222">
    <property type="entry name" value="RNase_H_like"/>
    <property type="match status" value="1"/>
</dbReference>
<evidence type="ECO:0000313" key="3">
    <source>
        <dbReference type="Proteomes" id="UP001459277"/>
    </source>
</evidence>
<reference evidence="2 3" key="1">
    <citation type="submission" date="2024-01" db="EMBL/GenBank/DDBJ databases">
        <title>A telomere-to-telomere, gap-free genome of sweet tea (Lithocarpus litseifolius).</title>
        <authorList>
            <person name="Zhou J."/>
        </authorList>
    </citation>
    <scope>NUCLEOTIDE SEQUENCE [LARGE SCALE GENOMIC DNA]</scope>
    <source>
        <strain evidence="2">Zhou-2022a</strain>
        <tissue evidence="2">Leaf</tissue>
    </source>
</reference>
<dbReference type="InterPro" id="IPR012337">
    <property type="entry name" value="RNaseH-like_sf"/>
</dbReference>
<dbReference type="InterPro" id="IPR036397">
    <property type="entry name" value="RNaseH_sf"/>
</dbReference>
<dbReference type="InterPro" id="IPR000477">
    <property type="entry name" value="RT_dom"/>
</dbReference>
<evidence type="ECO:0000313" key="2">
    <source>
        <dbReference type="EMBL" id="KAK9985868.1"/>
    </source>
</evidence>
<comment type="caution">
    <text evidence="2">The sequence shown here is derived from an EMBL/GenBank/DDBJ whole genome shotgun (WGS) entry which is preliminary data.</text>
</comment>
<dbReference type="SUPFAM" id="SSF56672">
    <property type="entry name" value="DNA/RNA polymerases"/>
    <property type="match status" value="1"/>
</dbReference>
<organism evidence="2 3">
    <name type="scientific">Lithocarpus litseifolius</name>
    <dbReference type="NCBI Taxonomy" id="425828"/>
    <lineage>
        <taxon>Eukaryota</taxon>
        <taxon>Viridiplantae</taxon>
        <taxon>Streptophyta</taxon>
        <taxon>Embryophyta</taxon>
        <taxon>Tracheophyta</taxon>
        <taxon>Spermatophyta</taxon>
        <taxon>Magnoliopsida</taxon>
        <taxon>eudicotyledons</taxon>
        <taxon>Gunneridae</taxon>
        <taxon>Pentapetalae</taxon>
        <taxon>rosids</taxon>
        <taxon>fabids</taxon>
        <taxon>Fagales</taxon>
        <taxon>Fagaceae</taxon>
        <taxon>Lithocarpus</taxon>
    </lineage>
</organism>
<accession>A0AAW2BJZ9</accession>
<dbReference type="GO" id="GO:0003676">
    <property type="term" value="F:nucleic acid binding"/>
    <property type="evidence" value="ECO:0007669"/>
    <property type="project" value="InterPro"/>
</dbReference>
<dbReference type="Pfam" id="PF13966">
    <property type="entry name" value="zf-RVT"/>
    <property type="match status" value="1"/>
</dbReference>
<dbReference type="InterPro" id="IPR043502">
    <property type="entry name" value="DNA/RNA_pol_sf"/>
</dbReference>
<keyword evidence="3" id="KW-1185">Reference proteome</keyword>
<dbReference type="PANTHER" id="PTHR33116">
    <property type="entry name" value="REVERSE TRANSCRIPTASE ZINC-BINDING DOMAIN-CONTAINING PROTEIN-RELATED-RELATED"/>
    <property type="match status" value="1"/>
</dbReference>
<protein>
    <recommendedName>
        <fullName evidence="1">Reverse transcriptase domain-containing protein</fullName>
    </recommendedName>
</protein>
<gene>
    <name evidence="2" type="ORF">SO802_030819</name>
</gene>
<sequence length="751" mass="84869">MALKLNMSKAYDRVEWRRLEKIMEKLGFVEKWRDLVMRCVTSVTYSVKINEKPRGHFFPSRGLRQGDPLSPYLFLLCAEGLSALIKVAVDKGVMSGLAMCRNGPKISHLFFADDSLIFCKASFEECNALQQVLEVYEKASGQQLNRAKTSLFFNGNTPRGVKEEIKTRFGAQVIKQHEKYLGLPSLEKLLFKAGKEILIKAVAQAIPTYTMSCFKTPDFLYEELTGMIRNFWWGQRRDEKKEAWMSWDKLCESKEKSGMGFKQLKQFNLGLLAKQSWRLQMQHNSLAYRVLKAKYFPNCDFIHAPLGTNLSFTWRSIRAAEELVKFGLRWRIGNGDSVRVWEDKWLPTATTYKVSSPRLFLDPDTWVGELINKEEACWKTEAINSLSLPHEAEVIRGIPISSRLPEDKQIWALDSKGIFTVKSAYYGAIALSRSGSVASLSDISREKRFWKLIWSLPVPHKIRHFTWRACRDILPTKSKLLQRKVVQDDTCDGCGLEAETSSHLFWSCARAKEFWACSKLIIPSNLDQCRSFKDLMWRLLMIDEARFDLAAKMVTGAWSLWNNRNVVRVGGVRKAGDVLMRGVVQYLEENNEATSLSSHIETPAVQAHSWIPPTAPHFKINVDGATFAKLKAVGIGVLVRDDQGRVIAALSKKIHAPLGAVEAEAKACEEGMQFAKDLGIQEFILEGDSLIIFRALAGLSSPPIAVDSVMQGLKSFSGEFCQVSFLHVRHQGNKAAHLLAKHAKGIADFST</sequence>
<dbReference type="AlphaFoldDB" id="A0AAW2BJZ9"/>
<dbReference type="InterPro" id="IPR002156">
    <property type="entry name" value="RNaseH_domain"/>
</dbReference>
<proteinExistence type="predicted"/>
<dbReference type="InterPro" id="IPR026960">
    <property type="entry name" value="RVT-Znf"/>
</dbReference>
<dbReference type="PANTHER" id="PTHR33116:SF86">
    <property type="entry name" value="REVERSE TRANSCRIPTASE DOMAIN-CONTAINING PROTEIN"/>
    <property type="match status" value="1"/>
</dbReference>
<evidence type="ECO:0000259" key="1">
    <source>
        <dbReference type="PROSITE" id="PS50878"/>
    </source>
</evidence>
<dbReference type="Pfam" id="PF13456">
    <property type="entry name" value="RVT_3"/>
    <property type="match status" value="1"/>
</dbReference>
<dbReference type="CDD" id="cd01650">
    <property type="entry name" value="RT_nLTR_like"/>
    <property type="match status" value="1"/>
</dbReference>
<dbReference type="GO" id="GO:0004523">
    <property type="term" value="F:RNA-DNA hybrid ribonuclease activity"/>
    <property type="evidence" value="ECO:0007669"/>
    <property type="project" value="InterPro"/>
</dbReference>
<dbReference type="InterPro" id="IPR044730">
    <property type="entry name" value="RNase_H-like_dom_plant"/>
</dbReference>
<name>A0AAW2BJZ9_9ROSI</name>
<dbReference type="PROSITE" id="PS50878">
    <property type="entry name" value="RT_POL"/>
    <property type="match status" value="1"/>
</dbReference>